<organism evidence="1 2">
    <name type="scientific">Trichonephila clavata</name>
    <name type="common">Joro spider</name>
    <name type="synonym">Nephila clavata</name>
    <dbReference type="NCBI Taxonomy" id="2740835"/>
    <lineage>
        <taxon>Eukaryota</taxon>
        <taxon>Metazoa</taxon>
        <taxon>Ecdysozoa</taxon>
        <taxon>Arthropoda</taxon>
        <taxon>Chelicerata</taxon>
        <taxon>Arachnida</taxon>
        <taxon>Araneae</taxon>
        <taxon>Araneomorphae</taxon>
        <taxon>Entelegynae</taxon>
        <taxon>Araneoidea</taxon>
        <taxon>Nephilidae</taxon>
        <taxon>Trichonephila</taxon>
    </lineage>
</organism>
<evidence type="ECO:0000313" key="1">
    <source>
        <dbReference type="EMBL" id="GFQ95773.1"/>
    </source>
</evidence>
<comment type="caution">
    <text evidence="1">The sequence shown here is derived from an EMBL/GenBank/DDBJ whole genome shotgun (WGS) entry which is preliminary data.</text>
</comment>
<accession>A0A8X6H411</accession>
<proteinExistence type="predicted"/>
<dbReference type="AlphaFoldDB" id="A0A8X6H411"/>
<keyword evidence="2" id="KW-1185">Reference proteome</keyword>
<dbReference type="Proteomes" id="UP000887116">
    <property type="component" value="Unassembled WGS sequence"/>
</dbReference>
<dbReference type="EMBL" id="BMAO01034319">
    <property type="protein sequence ID" value="GFQ95773.1"/>
    <property type="molecule type" value="Genomic_DNA"/>
</dbReference>
<gene>
    <name evidence="1" type="ORF">TNCT_205241</name>
</gene>
<protein>
    <submittedName>
        <fullName evidence="1">Uncharacterized protein</fullName>
    </submittedName>
</protein>
<sequence>MRSGDLFLEVSSSKQATDLIKLQKLAHLDITVAPHTNLNFSRGVISPAEFLNVSTEEILENMKAQKVCGVRRIMIRRDVWYGYATVDVKVFLGPPPSRDATTDVDTVN</sequence>
<reference evidence="1" key="1">
    <citation type="submission" date="2020-07" db="EMBL/GenBank/DDBJ databases">
        <title>Multicomponent nature underlies the extraordinary mechanical properties of spider dragline silk.</title>
        <authorList>
            <person name="Kono N."/>
            <person name="Nakamura H."/>
            <person name="Mori M."/>
            <person name="Yoshida Y."/>
            <person name="Ohtoshi R."/>
            <person name="Malay A.D."/>
            <person name="Moran D.A.P."/>
            <person name="Tomita M."/>
            <person name="Numata K."/>
            <person name="Arakawa K."/>
        </authorList>
    </citation>
    <scope>NUCLEOTIDE SEQUENCE</scope>
</reference>
<name>A0A8X6H411_TRICU</name>
<evidence type="ECO:0000313" key="2">
    <source>
        <dbReference type="Proteomes" id="UP000887116"/>
    </source>
</evidence>